<evidence type="ECO:0000313" key="5">
    <source>
        <dbReference type="Proteomes" id="UP000078387"/>
    </source>
</evidence>
<dbReference type="EMBL" id="BDEQ01000001">
    <property type="protein sequence ID" value="GAT94008.1"/>
    <property type="molecule type" value="Genomic_DNA"/>
</dbReference>
<dbReference type="Pfam" id="PF07993">
    <property type="entry name" value="NAD_binding_4"/>
    <property type="match status" value="1"/>
</dbReference>
<dbReference type="PANTHER" id="PTHR44845:SF6">
    <property type="entry name" value="BETA-ALANINE-ACTIVATING ENZYME"/>
    <property type="match status" value="1"/>
</dbReference>
<protein>
    <submittedName>
        <fullName evidence="4">Acyl-coa synthetase putative</fullName>
    </submittedName>
</protein>
<dbReference type="VEuPathDB" id="AmoebaDB:KM1_078580"/>
<dbReference type="InterPro" id="IPR013120">
    <property type="entry name" value="FAR_NAD-bd"/>
</dbReference>
<dbReference type="SUPFAM" id="SSF56801">
    <property type="entry name" value="Acetyl-CoA synthetase-like"/>
    <property type="match status" value="1"/>
</dbReference>
<keyword evidence="2" id="KW-0597">Phosphoprotein</keyword>
<dbReference type="Gene3D" id="3.30.300.30">
    <property type="match status" value="1"/>
</dbReference>
<dbReference type="Proteomes" id="UP000078387">
    <property type="component" value="Unassembled WGS sequence"/>
</dbReference>
<dbReference type="Gene3D" id="1.10.1200.10">
    <property type="entry name" value="ACP-like"/>
    <property type="match status" value="1"/>
</dbReference>
<proteinExistence type="predicted"/>
<dbReference type="Pfam" id="PF13193">
    <property type="entry name" value="AMP-binding_C"/>
    <property type="match status" value="1"/>
</dbReference>
<dbReference type="InterPro" id="IPR045851">
    <property type="entry name" value="AMP-bd_C_sf"/>
</dbReference>
<dbReference type="InterPro" id="IPR042099">
    <property type="entry name" value="ANL_N_sf"/>
</dbReference>
<accession>A0A5K1UWG8</accession>
<dbReference type="OMA" id="FALEYCL"/>
<dbReference type="VEuPathDB" id="AmoebaDB:EHI7A_039280"/>
<dbReference type="SUPFAM" id="SSF51735">
    <property type="entry name" value="NAD(P)-binding Rossmann-fold domains"/>
    <property type="match status" value="1"/>
</dbReference>
<dbReference type="Pfam" id="PF00501">
    <property type="entry name" value="AMP-binding"/>
    <property type="match status" value="1"/>
</dbReference>
<sequence>MSLTESHLIGNIDIPLKETTYPKHFLEIVEKNPNKECLVFRSSRTGAYIRHTYSQLLNTLNCVIQGFKNEIHMELHTVVAIYLPNCCEYIYSQLAALCGGYIMMPLNPLYTKPQLERLLPRVNPSVIISLTAMKQNIPNGYNVCFIDSNLEEDPSNKIYSLKKFLSTPCERNYIKEVSEILKPNDISFYGCTSGSTGEPKICTYTHFAMINPFITIDHTTNTPVERRRALCFTPLFTTAAHFQIDAIFAAGATVVVCDKFEPESILKFIQEEKITNVNCAPSGILALIHHPSFSTEKVKTVEHVIMGGAVVSDALMNEAQNKMGLLDCKSGYGMTETCGVMYTMTTTVGQLQPHYELRIVDHVTRKITPVGVPGEIEVHTKIMMSGYLNNEKANKESYTEDGWFKTGDEGNLDKYGRLIITGRVKDMIIRGGHNVFPSEIVDTLQTHPNVVLCGCVSVPDRAQGELIVAFVTLKKETKESELKEFCRQRLVSFAVPTHIFVIEKMPLNSFGKVYNPELRKMAAEKIKMYWQNKCENNPCPPSTEAGNAIASLWSEWFEIPQKAISKDMNFFDIGGDSLVGSQTVGLIRKFVSDAPFDLLTKCPTIGLLEEYVLNPKLDLIHPQFKKDIEDIQNLKMEPIQIESNQKKVAFLTGSNGFLGVHLIQALQKKGYHVICLVRSLTISDGWKRITQSATNSQITLDLNKIEIICGDVSLVKCGLKDDVFNSIVSKIGLIIHNAAFVNWNRSYVDMRGSNYIGTQNVIEFATKAKVPFIYVSSIGVAACVGGKEIIPDGTVLPFKANGYIQTKWMNELYLNKLRCFGYKIGVLRPAFISGNSVSGCSNTDDFIWKLVRLLVNNGLSPNEQKMILTPVDLVANAFIEAVDNLPIAANLIPLHPADISYVCDLVAKRMNKTIEHKPMNEIKEQLISLAQSGNKEVLSLLPSMQMSGSLDIEYKWVKEQSLDLSETQQSLDNSVTYLFNTGFFGEEFSDGKTQAFGRSH</sequence>
<dbReference type="PANTHER" id="PTHR44845">
    <property type="entry name" value="CARRIER DOMAIN-CONTAINING PROTEIN"/>
    <property type="match status" value="1"/>
</dbReference>
<dbReference type="VEuPathDB" id="AmoebaDB:EHI5A_066100"/>
<dbReference type="InterPro" id="IPR020845">
    <property type="entry name" value="AMP-binding_CS"/>
</dbReference>
<dbReference type="VEuPathDB" id="AmoebaDB:EHI8A_038470"/>
<dbReference type="AlphaFoldDB" id="A0A5K1UWG8"/>
<keyword evidence="1" id="KW-0596">Phosphopantetheine</keyword>
<dbReference type="InterPro" id="IPR036291">
    <property type="entry name" value="NAD(P)-bd_dom_sf"/>
</dbReference>
<dbReference type="CDD" id="cd04433">
    <property type="entry name" value="AFD_class_I"/>
    <property type="match status" value="1"/>
</dbReference>
<dbReference type="SUPFAM" id="SSF47336">
    <property type="entry name" value="ACP-like"/>
    <property type="match status" value="1"/>
</dbReference>
<dbReference type="Gene3D" id="3.40.50.720">
    <property type="entry name" value="NAD(P)-binding Rossmann-like Domain"/>
    <property type="match status" value="1"/>
</dbReference>
<evidence type="ECO:0000256" key="2">
    <source>
        <dbReference type="ARBA" id="ARBA00022553"/>
    </source>
</evidence>
<dbReference type="PROSITE" id="PS50075">
    <property type="entry name" value="CARRIER"/>
    <property type="match status" value="1"/>
</dbReference>
<dbReference type="Gene3D" id="3.40.50.12780">
    <property type="entry name" value="N-terminal domain of ligase-like"/>
    <property type="match status" value="1"/>
</dbReference>
<dbReference type="InterPro" id="IPR009081">
    <property type="entry name" value="PP-bd_ACP"/>
</dbReference>
<dbReference type="Pfam" id="PF00550">
    <property type="entry name" value="PP-binding"/>
    <property type="match status" value="1"/>
</dbReference>
<gene>
    <name evidence="4" type="ORF">CL6EHI_010560</name>
</gene>
<dbReference type="InterPro" id="IPR036736">
    <property type="entry name" value="ACP-like_sf"/>
</dbReference>
<dbReference type="InterPro" id="IPR000873">
    <property type="entry name" value="AMP-dep_synth/lig_dom"/>
</dbReference>
<feature type="domain" description="Carrier" evidence="3">
    <location>
        <begin position="540"/>
        <end position="616"/>
    </location>
</feature>
<dbReference type="VEuPathDB" id="AmoebaDB:EHI_010560"/>
<dbReference type="PROSITE" id="PS00455">
    <property type="entry name" value="AMP_BINDING"/>
    <property type="match status" value="1"/>
</dbReference>
<evidence type="ECO:0000259" key="3">
    <source>
        <dbReference type="PROSITE" id="PS50075"/>
    </source>
</evidence>
<comment type="caution">
    <text evidence="4">The sequence shown here is derived from an EMBL/GenBank/DDBJ whole genome shotgun (WGS) entry which is preliminary data.</text>
</comment>
<reference evidence="4 5" key="1">
    <citation type="submission" date="2016-05" db="EMBL/GenBank/DDBJ databases">
        <title>First whole genome sequencing of Entamoeba histolytica HM1:IMSS-clone-6.</title>
        <authorList>
            <person name="Mukherjee Avik.K."/>
            <person name="Izumyama S."/>
            <person name="Nakada-Tsukui K."/>
            <person name="Nozaki T."/>
        </authorList>
    </citation>
    <scope>NUCLEOTIDE SEQUENCE [LARGE SCALE GENOMIC DNA]</scope>
    <source>
        <strain evidence="4 5">HM1:IMSS clone 6</strain>
    </source>
</reference>
<evidence type="ECO:0000256" key="1">
    <source>
        <dbReference type="ARBA" id="ARBA00022450"/>
    </source>
</evidence>
<dbReference type="InterPro" id="IPR025110">
    <property type="entry name" value="AMP-bd_C"/>
</dbReference>
<name>A0A5K1UWG8_ENTHI</name>
<organism evidence="4 5">
    <name type="scientific">Entamoeba histolytica</name>
    <dbReference type="NCBI Taxonomy" id="5759"/>
    <lineage>
        <taxon>Eukaryota</taxon>
        <taxon>Amoebozoa</taxon>
        <taxon>Evosea</taxon>
        <taxon>Archamoebae</taxon>
        <taxon>Mastigamoebida</taxon>
        <taxon>Entamoebidae</taxon>
        <taxon>Entamoeba</taxon>
    </lineage>
</organism>
<evidence type="ECO:0000313" key="4">
    <source>
        <dbReference type="EMBL" id="GAT94008.1"/>
    </source>
</evidence>